<dbReference type="Pfam" id="PF00190">
    <property type="entry name" value="Cupin_1"/>
    <property type="match status" value="1"/>
</dbReference>
<dbReference type="InterPro" id="IPR006045">
    <property type="entry name" value="Cupin_1"/>
</dbReference>
<dbReference type="RefSeq" id="WP_146901445.1">
    <property type="nucleotide sequence ID" value="NZ_BJYS01000031.1"/>
</dbReference>
<proteinExistence type="predicted"/>
<dbReference type="PANTHER" id="PTHR43280">
    <property type="entry name" value="ARAC-FAMILY TRANSCRIPTIONAL REGULATOR"/>
    <property type="match status" value="1"/>
</dbReference>
<reference evidence="5 6" key="1">
    <citation type="submission" date="2019-07" db="EMBL/GenBank/DDBJ databases">
        <title>Whole genome shotgun sequence of Adhaeribacter aerolatus NBRC 106133.</title>
        <authorList>
            <person name="Hosoyama A."/>
            <person name="Uohara A."/>
            <person name="Ohji S."/>
            <person name="Ichikawa N."/>
        </authorList>
    </citation>
    <scope>NUCLEOTIDE SEQUENCE [LARGE SCALE GENOMIC DNA]</scope>
    <source>
        <strain evidence="5 6">NBRC 106133</strain>
    </source>
</reference>
<dbReference type="Proteomes" id="UP000321532">
    <property type="component" value="Unassembled WGS sequence"/>
</dbReference>
<comment type="caution">
    <text evidence="5">The sequence shown here is derived from an EMBL/GenBank/DDBJ whole genome shotgun (WGS) entry which is preliminary data.</text>
</comment>
<keyword evidence="2" id="KW-0238">DNA-binding</keyword>
<dbReference type="Pfam" id="PF12833">
    <property type="entry name" value="HTH_18"/>
    <property type="match status" value="1"/>
</dbReference>
<dbReference type="InterPro" id="IPR014710">
    <property type="entry name" value="RmlC-like_jellyroll"/>
</dbReference>
<gene>
    <name evidence="5" type="ORF">AAE02nite_37600</name>
</gene>
<dbReference type="SUPFAM" id="SSF46689">
    <property type="entry name" value="Homeodomain-like"/>
    <property type="match status" value="2"/>
</dbReference>
<dbReference type="SMART" id="SM00342">
    <property type="entry name" value="HTH_ARAC"/>
    <property type="match status" value="1"/>
</dbReference>
<evidence type="ECO:0000259" key="4">
    <source>
        <dbReference type="PROSITE" id="PS01124"/>
    </source>
</evidence>
<evidence type="ECO:0000256" key="2">
    <source>
        <dbReference type="ARBA" id="ARBA00023125"/>
    </source>
</evidence>
<dbReference type="AlphaFoldDB" id="A0A512B2B0"/>
<evidence type="ECO:0000313" key="6">
    <source>
        <dbReference type="Proteomes" id="UP000321532"/>
    </source>
</evidence>
<dbReference type="PANTHER" id="PTHR43280:SF34">
    <property type="entry name" value="ARAC-FAMILY TRANSCRIPTIONAL REGULATOR"/>
    <property type="match status" value="1"/>
</dbReference>
<dbReference type="InterPro" id="IPR018060">
    <property type="entry name" value="HTH_AraC"/>
</dbReference>
<accession>A0A512B2B0</accession>
<evidence type="ECO:0000256" key="3">
    <source>
        <dbReference type="ARBA" id="ARBA00023163"/>
    </source>
</evidence>
<dbReference type="PROSITE" id="PS00041">
    <property type="entry name" value="HTH_ARAC_FAMILY_1"/>
    <property type="match status" value="1"/>
</dbReference>
<keyword evidence="1" id="KW-0805">Transcription regulation</keyword>
<dbReference type="Gene3D" id="1.10.10.60">
    <property type="entry name" value="Homeodomain-like"/>
    <property type="match status" value="2"/>
</dbReference>
<dbReference type="GO" id="GO:0043565">
    <property type="term" value="F:sequence-specific DNA binding"/>
    <property type="evidence" value="ECO:0007669"/>
    <property type="project" value="InterPro"/>
</dbReference>
<name>A0A512B2B0_9BACT</name>
<dbReference type="InterPro" id="IPR009057">
    <property type="entry name" value="Homeodomain-like_sf"/>
</dbReference>
<evidence type="ECO:0000256" key="1">
    <source>
        <dbReference type="ARBA" id="ARBA00023015"/>
    </source>
</evidence>
<evidence type="ECO:0000313" key="5">
    <source>
        <dbReference type="EMBL" id="GEO06096.1"/>
    </source>
</evidence>
<protein>
    <submittedName>
        <fullName evidence="5">AraC family transcriptional regulator</fullName>
    </submittedName>
</protein>
<feature type="domain" description="HTH araC/xylS-type" evidence="4">
    <location>
        <begin position="186"/>
        <end position="284"/>
    </location>
</feature>
<dbReference type="SUPFAM" id="SSF51182">
    <property type="entry name" value="RmlC-like cupins"/>
    <property type="match status" value="1"/>
</dbReference>
<dbReference type="GO" id="GO:0003700">
    <property type="term" value="F:DNA-binding transcription factor activity"/>
    <property type="evidence" value="ECO:0007669"/>
    <property type="project" value="InterPro"/>
</dbReference>
<dbReference type="Gene3D" id="2.60.120.10">
    <property type="entry name" value="Jelly Rolls"/>
    <property type="match status" value="1"/>
</dbReference>
<dbReference type="OrthoDB" id="792101at2"/>
<dbReference type="EMBL" id="BJYS01000031">
    <property type="protein sequence ID" value="GEO06096.1"/>
    <property type="molecule type" value="Genomic_DNA"/>
</dbReference>
<organism evidence="5 6">
    <name type="scientific">Adhaeribacter aerolatus</name>
    <dbReference type="NCBI Taxonomy" id="670289"/>
    <lineage>
        <taxon>Bacteria</taxon>
        <taxon>Pseudomonadati</taxon>
        <taxon>Bacteroidota</taxon>
        <taxon>Cytophagia</taxon>
        <taxon>Cytophagales</taxon>
        <taxon>Hymenobacteraceae</taxon>
        <taxon>Adhaeribacter</taxon>
    </lineage>
</organism>
<dbReference type="InterPro" id="IPR011051">
    <property type="entry name" value="RmlC_Cupin_sf"/>
</dbReference>
<keyword evidence="6" id="KW-1185">Reference proteome</keyword>
<dbReference type="PROSITE" id="PS01124">
    <property type="entry name" value="HTH_ARAC_FAMILY_2"/>
    <property type="match status" value="1"/>
</dbReference>
<keyword evidence="3" id="KW-0804">Transcription</keyword>
<dbReference type="InterPro" id="IPR018062">
    <property type="entry name" value="HTH_AraC-typ_CS"/>
</dbReference>
<sequence>MKPFLLKVEVAPEQSFAVRQQVNPLFYNQWHYHEELELTYVQEGSGIRFVGDSIQNFQAGDLILLGSNLPHFWRGENQTAANASTECQAMVVQFNANFWGETFLDLPELSIIKELLGKARRGIHIRGETRQGVANLMQELAGTKGVNRIMALLQILQQIATSTDINFLSSDGFNIPLNDQDTRRIAKIHAFTLANFAQKIKLEEVAATVHLSPNAFCRYFKTHTRKTYSQFLLEIRIGHACKLLMEDRLSIGQICLESGFGNFSNFNRYFKNITGLTPQGYARMYR</sequence>
<dbReference type="CDD" id="cd06976">
    <property type="entry name" value="cupin_MtlR-like_N"/>
    <property type="match status" value="1"/>
</dbReference>